<reference evidence="1" key="1">
    <citation type="submission" date="2014-11" db="EMBL/GenBank/DDBJ databases">
        <authorList>
            <person name="Amaro Gonzalez C."/>
        </authorList>
    </citation>
    <scope>NUCLEOTIDE SEQUENCE</scope>
</reference>
<evidence type="ECO:0000313" key="1">
    <source>
        <dbReference type="EMBL" id="JAH73868.1"/>
    </source>
</evidence>
<reference evidence="1" key="2">
    <citation type="journal article" date="2015" name="Fish Shellfish Immunol.">
        <title>Early steps in the European eel (Anguilla anguilla)-Vibrio vulnificus interaction in the gills: Role of the RtxA13 toxin.</title>
        <authorList>
            <person name="Callol A."/>
            <person name="Pajuelo D."/>
            <person name="Ebbesson L."/>
            <person name="Teles M."/>
            <person name="MacKenzie S."/>
            <person name="Amaro C."/>
        </authorList>
    </citation>
    <scope>NUCLEOTIDE SEQUENCE</scope>
</reference>
<sequence>MVSGLHLYSAFIQSALQLMPLIHQSS</sequence>
<dbReference type="EMBL" id="GBXM01034709">
    <property type="protein sequence ID" value="JAH73868.1"/>
    <property type="molecule type" value="Transcribed_RNA"/>
</dbReference>
<proteinExistence type="predicted"/>
<dbReference type="AlphaFoldDB" id="A0A0E9V9I6"/>
<protein>
    <submittedName>
        <fullName evidence="1">Uncharacterized protein</fullName>
    </submittedName>
</protein>
<organism evidence="1">
    <name type="scientific">Anguilla anguilla</name>
    <name type="common">European freshwater eel</name>
    <name type="synonym">Muraena anguilla</name>
    <dbReference type="NCBI Taxonomy" id="7936"/>
    <lineage>
        <taxon>Eukaryota</taxon>
        <taxon>Metazoa</taxon>
        <taxon>Chordata</taxon>
        <taxon>Craniata</taxon>
        <taxon>Vertebrata</taxon>
        <taxon>Euteleostomi</taxon>
        <taxon>Actinopterygii</taxon>
        <taxon>Neopterygii</taxon>
        <taxon>Teleostei</taxon>
        <taxon>Anguilliformes</taxon>
        <taxon>Anguillidae</taxon>
        <taxon>Anguilla</taxon>
    </lineage>
</organism>
<name>A0A0E9V9I6_ANGAN</name>
<accession>A0A0E9V9I6</accession>